<dbReference type="AlphaFoldDB" id="A0A410Q8W1"/>
<organism evidence="3 4">
    <name type="scientific">Acidilutibacter cellobiosedens</name>
    <dbReference type="NCBI Taxonomy" id="2507161"/>
    <lineage>
        <taxon>Bacteria</taxon>
        <taxon>Bacillati</taxon>
        <taxon>Bacillota</taxon>
        <taxon>Tissierellia</taxon>
        <taxon>Tissierellales</taxon>
        <taxon>Acidilutibacteraceae</taxon>
        <taxon>Acidilutibacter</taxon>
    </lineage>
</organism>
<dbReference type="KEGG" id="spoa:EQM13_01660"/>
<dbReference type="PANTHER" id="PTHR46797">
    <property type="entry name" value="HTH-TYPE TRANSCRIPTIONAL REGULATOR"/>
    <property type="match status" value="1"/>
</dbReference>
<dbReference type="Gene3D" id="1.10.260.40">
    <property type="entry name" value="lambda repressor-like DNA-binding domains"/>
    <property type="match status" value="1"/>
</dbReference>
<dbReference type="InterPro" id="IPR050807">
    <property type="entry name" value="TransReg_Diox_bact_type"/>
</dbReference>
<dbReference type="InterPro" id="IPR001387">
    <property type="entry name" value="Cro/C1-type_HTH"/>
</dbReference>
<keyword evidence="4" id="KW-1185">Reference proteome</keyword>
<dbReference type="InterPro" id="IPR010982">
    <property type="entry name" value="Lambda_DNA-bd_dom_sf"/>
</dbReference>
<evidence type="ECO:0000313" key="4">
    <source>
        <dbReference type="Proteomes" id="UP000287969"/>
    </source>
</evidence>
<protein>
    <submittedName>
        <fullName evidence="3">XRE family transcriptional regulator</fullName>
    </submittedName>
</protein>
<dbReference type="GO" id="GO:0005829">
    <property type="term" value="C:cytosol"/>
    <property type="evidence" value="ECO:0007669"/>
    <property type="project" value="TreeGrafter"/>
</dbReference>
<evidence type="ECO:0000313" key="3">
    <source>
        <dbReference type="EMBL" id="QAT60368.1"/>
    </source>
</evidence>
<dbReference type="GO" id="GO:0003677">
    <property type="term" value="F:DNA binding"/>
    <property type="evidence" value="ECO:0007669"/>
    <property type="project" value="UniProtKB-KW"/>
</dbReference>
<dbReference type="PANTHER" id="PTHR46797:SF1">
    <property type="entry name" value="METHYLPHOSPHONATE SYNTHASE"/>
    <property type="match status" value="1"/>
</dbReference>
<keyword evidence="1" id="KW-0238">DNA-binding</keyword>
<gene>
    <name evidence="3" type="ORF">EQM13_01660</name>
</gene>
<dbReference type="SUPFAM" id="SSF47413">
    <property type="entry name" value="lambda repressor-like DNA-binding domains"/>
    <property type="match status" value="1"/>
</dbReference>
<dbReference type="SMART" id="SM00530">
    <property type="entry name" value="HTH_XRE"/>
    <property type="match status" value="1"/>
</dbReference>
<evidence type="ECO:0000256" key="1">
    <source>
        <dbReference type="ARBA" id="ARBA00023125"/>
    </source>
</evidence>
<feature type="domain" description="HTH cro/C1-type" evidence="2">
    <location>
        <begin position="21"/>
        <end position="75"/>
    </location>
</feature>
<dbReference type="GO" id="GO:0003700">
    <property type="term" value="F:DNA-binding transcription factor activity"/>
    <property type="evidence" value="ECO:0007669"/>
    <property type="project" value="TreeGrafter"/>
</dbReference>
<evidence type="ECO:0000259" key="2">
    <source>
        <dbReference type="PROSITE" id="PS50943"/>
    </source>
</evidence>
<dbReference type="Proteomes" id="UP000287969">
    <property type="component" value="Chromosome"/>
</dbReference>
<dbReference type="CDD" id="cd00093">
    <property type="entry name" value="HTH_XRE"/>
    <property type="match status" value="1"/>
</dbReference>
<sequence>MYVINENRRVSLMIDNLGIKVKYLRKENGYSLRKFGKICNLSHSYINDIESGRTNPSIQTLQIIADKLNTNMSYLLGESNNQCQLIKESSDKKEYCYNTEDYEIIKILNNNPKIKHIIYELKNSSAKRIDIFLKT</sequence>
<dbReference type="EMBL" id="CP035282">
    <property type="protein sequence ID" value="QAT60368.1"/>
    <property type="molecule type" value="Genomic_DNA"/>
</dbReference>
<reference evidence="4" key="1">
    <citation type="submission" date="2019-01" db="EMBL/GenBank/DDBJ databases">
        <title>Draft genomes of a novel of Sporanaerobacter strains.</title>
        <authorList>
            <person name="Ma S."/>
        </authorList>
    </citation>
    <scope>NUCLEOTIDE SEQUENCE [LARGE SCALE GENOMIC DNA]</scope>
    <source>
        <strain evidence="4">NJN-17</strain>
    </source>
</reference>
<proteinExistence type="predicted"/>
<dbReference type="PROSITE" id="PS50943">
    <property type="entry name" value="HTH_CROC1"/>
    <property type="match status" value="1"/>
</dbReference>
<dbReference type="OrthoDB" id="9781521at2"/>
<name>A0A410Q8W1_9FIRM</name>
<dbReference type="Pfam" id="PF01381">
    <property type="entry name" value="HTH_3"/>
    <property type="match status" value="1"/>
</dbReference>
<accession>A0A410Q8W1</accession>